<dbReference type="RefSeq" id="WP_344430390.1">
    <property type="nucleotide sequence ID" value="NZ_BAAANN010000048.1"/>
</dbReference>
<dbReference type="Gene3D" id="3.40.190.10">
    <property type="entry name" value="Periplasmic binding protein-like II"/>
    <property type="match status" value="1"/>
</dbReference>
<dbReference type="Proteomes" id="UP001501116">
    <property type="component" value="Unassembled WGS sequence"/>
</dbReference>
<evidence type="ECO:0000256" key="1">
    <source>
        <dbReference type="SAM" id="SignalP"/>
    </source>
</evidence>
<reference evidence="2 3" key="1">
    <citation type="journal article" date="2019" name="Int. J. Syst. Evol. Microbiol.">
        <title>The Global Catalogue of Microorganisms (GCM) 10K type strain sequencing project: providing services to taxonomists for standard genome sequencing and annotation.</title>
        <authorList>
            <consortium name="The Broad Institute Genomics Platform"/>
            <consortium name="The Broad Institute Genome Sequencing Center for Infectious Disease"/>
            <person name="Wu L."/>
            <person name="Ma J."/>
        </authorList>
    </citation>
    <scope>NUCLEOTIDE SEQUENCE [LARGE SCALE GENOMIC DNA]</scope>
    <source>
        <strain evidence="2 3">JCM 14545</strain>
    </source>
</reference>
<dbReference type="Pfam" id="PF13416">
    <property type="entry name" value="SBP_bac_8"/>
    <property type="match status" value="1"/>
</dbReference>
<keyword evidence="1" id="KW-0732">Signal</keyword>
<dbReference type="PANTHER" id="PTHR43649:SF32">
    <property type="entry name" value="SUGAR BINDING SECRETED PROTEIN"/>
    <property type="match status" value="1"/>
</dbReference>
<evidence type="ECO:0000313" key="2">
    <source>
        <dbReference type="EMBL" id="GAA1988101.1"/>
    </source>
</evidence>
<dbReference type="InterPro" id="IPR050490">
    <property type="entry name" value="Bact_solute-bd_prot1"/>
</dbReference>
<name>A0ABN2SKE1_9PSEU</name>
<protein>
    <submittedName>
        <fullName evidence="2">Extracellular solute-binding protein</fullName>
    </submittedName>
</protein>
<dbReference type="PROSITE" id="PS51257">
    <property type="entry name" value="PROKAR_LIPOPROTEIN"/>
    <property type="match status" value="1"/>
</dbReference>
<evidence type="ECO:0000313" key="3">
    <source>
        <dbReference type="Proteomes" id="UP001501116"/>
    </source>
</evidence>
<organism evidence="2 3">
    <name type="scientific">Amycolatopsis minnesotensis</name>
    <dbReference type="NCBI Taxonomy" id="337894"/>
    <lineage>
        <taxon>Bacteria</taxon>
        <taxon>Bacillati</taxon>
        <taxon>Actinomycetota</taxon>
        <taxon>Actinomycetes</taxon>
        <taxon>Pseudonocardiales</taxon>
        <taxon>Pseudonocardiaceae</taxon>
        <taxon>Amycolatopsis</taxon>
    </lineage>
</organism>
<dbReference type="EMBL" id="BAAANN010000048">
    <property type="protein sequence ID" value="GAA1988101.1"/>
    <property type="molecule type" value="Genomic_DNA"/>
</dbReference>
<accession>A0ABN2SKE1</accession>
<dbReference type="PANTHER" id="PTHR43649">
    <property type="entry name" value="ARABINOSE-BINDING PROTEIN-RELATED"/>
    <property type="match status" value="1"/>
</dbReference>
<comment type="caution">
    <text evidence="2">The sequence shown here is derived from an EMBL/GenBank/DDBJ whole genome shotgun (WGS) entry which is preliminary data.</text>
</comment>
<sequence>MRFTRPCQTALAASAVAVLVLGGCSASGQDQIKLSVATFGEFGYESLYAEYEAQHPGIKIEPRVTDFDAHHKGLVTQLAASRGAADVVAIEEQYMPRFRQTPDKFTDLATLGANDLRGQWAPWKWDQGLAGKRVLGLGTDMGSLAMCYRKDLFAAAGLPTDREEVAKLWPTWEAFAGVSARFSEKSPKVAFADSAGTIYTAMLNQSDENYFARADDSFIADRNPAVKHAFELAGGIGAQGRTAKVTTFTQPWNVAIKQGSFATMTCPAWMLTQIQEAGGTGLAGKWDVTSVPGGGGNWGGSYLTVPAQSAHQREAYDLARWLTAPEQEKKLFERKNILPSEPAVYADPSVLAHTDGYFSGAPVGKLFATAADHVRPNYRGLADADARPPFGQALGRVEEGKQSIGEAWEQAVTEARAAVSAH</sequence>
<feature type="signal peptide" evidence="1">
    <location>
        <begin position="1"/>
        <end position="28"/>
    </location>
</feature>
<dbReference type="SUPFAM" id="SSF53850">
    <property type="entry name" value="Periplasmic binding protein-like II"/>
    <property type="match status" value="1"/>
</dbReference>
<keyword evidence="3" id="KW-1185">Reference proteome</keyword>
<proteinExistence type="predicted"/>
<feature type="chain" id="PRO_5045672185" evidence="1">
    <location>
        <begin position="29"/>
        <end position="422"/>
    </location>
</feature>
<dbReference type="InterPro" id="IPR006059">
    <property type="entry name" value="SBP"/>
</dbReference>
<gene>
    <name evidence="2" type="ORF">GCM10009754_77720</name>
</gene>